<dbReference type="Proteomes" id="UP000184612">
    <property type="component" value="Unassembled WGS sequence"/>
</dbReference>
<protein>
    <submittedName>
        <fullName evidence="2">Glycogen debranching enzyme (Alpha-1,6-glucosidase)</fullName>
    </submittedName>
</protein>
<keyword evidence="3" id="KW-1185">Reference proteome</keyword>
<dbReference type="Pfam" id="PF17389">
    <property type="entry name" value="Bac_rhamnosid6H"/>
    <property type="match status" value="1"/>
</dbReference>
<dbReference type="OrthoDB" id="49490at2"/>
<dbReference type="STRING" id="1121345.SAMN02745217_00223"/>
<dbReference type="PANTHER" id="PTHR34987:SF6">
    <property type="entry name" value="ALPHA-L-RHAMNOSIDASE SIX-HAIRPIN GLYCOSIDASE DOMAIN-CONTAINING PROTEIN"/>
    <property type="match status" value="1"/>
</dbReference>
<dbReference type="RefSeq" id="WP_073586972.1">
    <property type="nucleotide sequence ID" value="NZ_FRFD01000003.1"/>
</dbReference>
<name>A0A1M7XX27_9FIRM</name>
<evidence type="ECO:0000259" key="1">
    <source>
        <dbReference type="Pfam" id="PF17389"/>
    </source>
</evidence>
<evidence type="ECO:0000313" key="2">
    <source>
        <dbReference type="EMBL" id="SHO43397.1"/>
    </source>
</evidence>
<dbReference type="Gene3D" id="1.50.10.10">
    <property type="match status" value="1"/>
</dbReference>
<dbReference type="InterPro" id="IPR008928">
    <property type="entry name" value="6-hairpin_glycosidase_sf"/>
</dbReference>
<reference evidence="2 3" key="1">
    <citation type="submission" date="2016-12" db="EMBL/GenBank/DDBJ databases">
        <authorList>
            <person name="Song W.-J."/>
            <person name="Kurnit D.M."/>
        </authorList>
    </citation>
    <scope>NUCLEOTIDE SEQUENCE [LARGE SCALE GENOMIC DNA]</scope>
    <source>
        <strain evidence="2 3">DSM 12503</strain>
    </source>
</reference>
<dbReference type="PANTHER" id="PTHR34987">
    <property type="entry name" value="C, PUTATIVE (AFU_ORTHOLOGUE AFUA_3G02880)-RELATED"/>
    <property type="match status" value="1"/>
</dbReference>
<dbReference type="InterPro" id="IPR035396">
    <property type="entry name" value="Bac_rhamnosid6H"/>
</dbReference>
<dbReference type="InterPro" id="IPR012341">
    <property type="entry name" value="6hp_glycosidase-like_sf"/>
</dbReference>
<accession>A0A1M7XX27</accession>
<dbReference type="EMBL" id="FRFD01000003">
    <property type="protein sequence ID" value="SHO43397.1"/>
    <property type="molecule type" value="Genomic_DNA"/>
</dbReference>
<organism evidence="2 3">
    <name type="scientific">Anaerocolumna xylanovorans DSM 12503</name>
    <dbReference type="NCBI Taxonomy" id="1121345"/>
    <lineage>
        <taxon>Bacteria</taxon>
        <taxon>Bacillati</taxon>
        <taxon>Bacillota</taxon>
        <taxon>Clostridia</taxon>
        <taxon>Lachnospirales</taxon>
        <taxon>Lachnospiraceae</taxon>
        <taxon>Anaerocolumna</taxon>
    </lineage>
</organism>
<evidence type="ECO:0000313" key="3">
    <source>
        <dbReference type="Proteomes" id="UP000184612"/>
    </source>
</evidence>
<dbReference type="GO" id="GO:0005975">
    <property type="term" value="P:carbohydrate metabolic process"/>
    <property type="evidence" value="ECO:0007669"/>
    <property type="project" value="InterPro"/>
</dbReference>
<feature type="domain" description="Alpha-L-rhamnosidase six-hairpin glycosidase" evidence="1">
    <location>
        <begin position="367"/>
        <end position="495"/>
    </location>
</feature>
<sequence length="719" mass="81930">MYSVKTKSTKPMYVCSNERIKLIGTIDGYFPDFGHHLEKEMGGLWLHPIKLLDGFWLKFTDHTSSTVDSYILSDGFENFPHKNVFYYGNSLGHTPVTIKRTQLAPLNLNGIIITYEFVNRSSTVRQLSASFLARTDLSPVWLSEEAGIYDGRADEMEYLPEASGYYAKDSDNPWHLMIGSNVKEDNSRIGQFFGPEITSGRGISLALDYSFALKEGESKTLQFFATGSDCSKEECFEQFQRIRSGEDFEAEKIEHYRKITEQAKLKVGDTDFETVFDWIKINTDWLIVDTSKYGRAIAAGIPEYPWWFGCDSFYTLQGVLALGDFKLCRDTLSLLLNYSRQLNGNGRIVHEITTNGCSPNLGNTQETAHFISALWKYYEWTKDEDFLREAYDYVKLSIKWLLEQDDDKDYFPTGYGIIEIAGLNMEMIDSAVYTAEAYECYAKMCDLIGEKEESKIFAELAEKTKEAINTKFWEEETGLYCDAHASNAAVNKKRDIIIGQLKEAKNSEAKEYVKRILAEREGQAEEECGWLLNRNWIINTPMETGIAPKDKAERALKKLHTSQFIGTYGMYLDGLKQDATMTISTGVMAAAQARYGYSDRALELLERMFASFSKSTPGSISEMSPDYGCFVQAWTTYAAVVPVVNYFFGIQPHAYENVISFEPSMPEKWKKASLEKIRVLDGELDIFYENNNGKKIFRVRNTSSAKLVIKEEADYQVID</sequence>
<dbReference type="SUPFAM" id="SSF48208">
    <property type="entry name" value="Six-hairpin glycosidases"/>
    <property type="match status" value="1"/>
</dbReference>
<gene>
    <name evidence="2" type="ORF">SAMN02745217_00223</name>
</gene>
<proteinExistence type="predicted"/>
<dbReference type="AlphaFoldDB" id="A0A1M7XX27"/>